<dbReference type="PANTHER" id="PTHR18841:SF0">
    <property type="entry name" value="VITELLINE MEMBRANE OUTER LAYER 1 HOMOLOG A-RELATED"/>
    <property type="match status" value="1"/>
</dbReference>
<evidence type="ECO:0000313" key="2">
    <source>
        <dbReference type="EMBL" id="OXA44353.1"/>
    </source>
</evidence>
<dbReference type="Pfam" id="PF03762">
    <property type="entry name" value="VOMI"/>
    <property type="match status" value="1"/>
</dbReference>
<proteinExistence type="predicted"/>
<dbReference type="Gene3D" id="2.100.10.20">
    <property type="entry name" value="Vitelline membrane outer layer protein I (VOMI)"/>
    <property type="match status" value="1"/>
</dbReference>
<reference evidence="2 3" key="1">
    <citation type="submission" date="2015-12" db="EMBL/GenBank/DDBJ databases">
        <title>The genome of Folsomia candida.</title>
        <authorList>
            <person name="Faddeeva A."/>
            <person name="Derks M.F."/>
            <person name="Anvar Y."/>
            <person name="Smit S."/>
            <person name="Van Straalen N."/>
            <person name="Roelofs D."/>
        </authorList>
    </citation>
    <scope>NUCLEOTIDE SEQUENCE [LARGE SCALE GENOMIC DNA]</scope>
    <source>
        <strain evidence="2 3">VU population</strain>
        <tissue evidence="2">Whole body</tissue>
    </source>
</reference>
<organism evidence="2 3">
    <name type="scientific">Folsomia candida</name>
    <name type="common">Springtail</name>
    <dbReference type="NCBI Taxonomy" id="158441"/>
    <lineage>
        <taxon>Eukaryota</taxon>
        <taxon>Metazoa</taxon>
        <taxon>Ecdysozoa</taxon>
        <taxon>Arthropoda</taxon>
        <taxon>Hexapoda</taxon>
        <taxon>Collembola</taxon>
        <taxon>Entomobryomorpha</taxon>
        <taxon>Isotomoidea</taxon>
        <taxon>Isotomidae</taxon>
        <taxon>Proisotominae</taxon>
        <taxon>Folsomia</taxon>
    </lineage>
</organism>
<dbReference type="InterPro" id="IPR005515">
    <property type="entry name" value="VOMI"/>
</dbReference>
<dbReference type="EMBL" id="LNIX01000019">
    <property type="protein sequence ID" value="OXA44353.1"/>
    <property type="molecule type" value="Genomic_DNA"/>
</dbReference>
<feature type="signal peptide" evidence="1">
    <location>
        <begin position="1"/>
        <end position="21"/>
    </location>
</feature>
<accession>A0A226DGK0</accession>
<dbReference type="STRING" id="158441.A0A226DGK0"/>
<evidence type="ECO:0000256" key="1">
    <source>
        <dbReference type="SAM" id="SignalP"/>
    </source>
</evidence>
<feature type="chain" id="PRO_5012443396" evidence="1">
    <location>
        <begin position="22"/>
        <end position="222"/>
    </location>
</feature>
<dbReference type="SUPFAM" id="SSF51092">
    <property type="entry name" value="Vitelline membrane outer protein-I (VMO-I)"/>
    <property type="match status" value="1"/>
</dbReference>
<dbReference type="InterPro" id="IPR036706">
    <property type="entry name" value="VOMI_sf"/>
</dbReference>
<keyword evidence="1" id="KW-0732">Signal</keyword>
<dbReference type="AlphaFoldDB" id="A0A226DGK0"/>
<name>A0A226DGK0_FOLCA</name>
<keyword evidence="3" id="KW-1185">Reference proteome</keyword>
<dbReference type="Proteomes" id="UP000198287">
    <property type="component" value="Unassembled WGS sequence"/>
</dbReference>
<dbReference type="OMA" id="VEATWII"/>
<protein>
    <submittedName>
        <fullName evidence="2">Vitelline membrane outer layer protein 1</fullName>
    </submittedName>
</protein>
<sequence>MNILTILHSFLVLMQLKLSTAFHQHFIPPVENAGGRSKTQPNSLRTIFSPVDGKWIESKRVTSWGTWGQEEFCSKGTYAYGIMVKYEEIGTTDDNTGINGFALLCKEANGFPVHSHPSSRIGPWGEWIECHCPAAPFNYLTGFKLCSLPPQGDSDDVAAFGFDMECSISKVHTCIYKANVFCGNLISCPKEYPRICGIRTQVEATWIIGDDTALNNVKFYCC</sequence>
<dbReference type="PANTHER" id="PTHR18841">
    <property type="entry name" value="VITELLINE MEMBRANE OUTER LAYER PROTEIN I-RELATED"/>
    <property type="match status" value="1"/>
</dbReference>
<dbReference type="GO" id="GO:0005615">
    <property type="term" value="C:extracellular space"/>
    <property type="evidence" value="ECO:0007669"/>
    <property type="project" value="TreeGrafter"/>
</dbReference>
<gene>
    <name evidence="2" type="ORF">Fcan01_20960</name>
</gene>
<evidence type="ECO:0000313" key="3">
    <source>
        <dbReference type="Proteomes" id="UP000198287"/>
    </source>
</evidence>
<comment type="caution">
    <text evidence="2">The sequence shown here is derived from an EMBL/GenBank/DDBJ whole genome shotgun (WGS) entry which is preliminary data.</text>
</comment>